<accession>A0A6M4AV15</accession>
<dbReference type="InterPro" id="IPR049449">
    <property type="entry name" value="TesB_ACOT8-like_N"/>
</dbReference>
<sequence>MTVTDGLAAGRGDHRFLFGGAGLACAVEAMQHASGRPAIWATAQYLSYVRPGSTIDIAVDLATVGRAITQARATIRHEGREIITATAALGQRDGPSDQWARPAVAPPPEDCSEIAHWNTDASIGGRFVFRPAHGYFGYAPTAGRQEDGRLLFWMRPTEDVPINRTVLAVMADFFTPGIRNATGKVLGGNSLDNTIRYGSLVATDWVLCEVFLEAIANGFTLGTMRIFARDGTLMASASQSMILRDRSNAVQKDVTR</sequence>
<dbReference type="KEGG" id="slan:GV829_11620"/>
<dbReference type="Pfam" id="PF13622">
    <property type="entry name" value="4HBT_3"/>
    <property type="match status" value="1"/>
</dbReference>
<evidence type="ECO:0000313" key="3">
    <source>
        <dbReference type="EMBL" id="QJQ33007.1"/>
    </source>
</evidence>
<organism evidence="3 4">
    <name type="scientific">Sphingomonas lacunae</name>
    <dbReference type="NCBI Taxonomy" id="2698828"/>
    <lineage>
        <taxon>Bacteria</taxon>
        <taxon>Pseudomonadati</taxon>
        <taxon>Pseudomonadota</taxon>
        <taxon>Alphaproteobacteria</taxon>
        <taxon>Sphingomonadales</taxon>
        <taxon>Sphingomonadaceae</taxon>
        <taxon>Sphingomonas</taxon>
    </lineage>
</organism>
<feature type="domain" description="Acyl-CoA thioesterase-like N-terminal HotDog" evidence="1">
    <location>
        <begin position="16"/>
        <end position="88"/>
    </location>
</feature>
<protein>
    <submittedName>
        <fullName evidence="3">Thioesterase family protein</fullName>
    </submittedName>
</protein>
<keyword evidence="4" id="KW-1185">Reference proteome</keyword>
<dbReference type="RefSeq" id="WP_169946838.1">
    <property type="nucleotide sequence ID" value="NZ_CP053015.1"/>
</dbReference>
<dbReference type="InterPro" id="IPR049450">
    <property type="entry name" value="ACOT8-like_C"/>
</dbReference>
<gene>
    <name evidence="3" type="ORF">GV829_11620</name>
</gene>
<name>A0A6M4AV15_9SPHN</name>
<dbReference type="Proteomes" id="UP000503018">
    <property type="component" value="Chromosome"/>
</dbReference>
<dbReference type="AlphaFoldDB" id="A0A6M4AV15"/>
<dbReference type="InterPro" id="IPR029069">
    <property type="entry name" value="HotDog_dom_sf"/>
</dbReference>
<feature type="domain" description="Acyl-CoA thioesterase-like C-terminal" evidence="2">
    <location>
        <begin position="108"/>
        <end position="242"/>
    </location>
</feature>
<evidence type="ECO:0000259" key="2">
    <source>
        <dbReference type="Pfam" id="PF20789"/>
    </source>
</evidence>
<dbReference type="EMBL" id="CP053015">
    <property type="protein sequence ID" value="QJQ33007.1"/>
    <property type="molecule type" value="Genomic_DNA"/>
</dbReference>
<dbReference type="SUPFAM" id="SSF54637">
    <property type="entry name" value="Thioesterase/thiol ester dehydrase-isomerase"/>
    <property type="match status" value="2"/>
</dbReference>
<evidence type="ECO:0000259" key="1">
    <source>
        <dbReference type="Pfam" id="PF13622"/>
    </source>
</evidence>
<dbReference type="Gene3D" id="2.40.160.210">
    <property type="entry name" value="Acyl-CoA thioesterase, double hotdog domain"/>
    <property type="match status" value="1"/>
</dbReference>
<evidence type="ECO:0000313" key="4">
    <source>
        <dbReference type="Proteomes" id="UP000503018"/>
    </source>
</evidence>
<reference evidence="3 4" key="1">
    <citation type="submission" date="2020-01" db="EMBL/GenBank/DDBJ databases">
        <title>Sphingomonas sp. strain CSW-10.</title>
        <authorList>
            <person name="Chen W.-M."/>
        </authorList>
    </citation>
    <scope>NUCLEOTIDE SEQUENCE [LARGE SCALE GENOMIC DNA]</scope>
    <source>
        <strain evidence="3 4">CSW-10</strain>
    </source>
</reference>
<dbReference type="Pfam" id="PF20789">
    <property type="entry name" value="4HBT_3C"/>
    <property type="match status" value="1"/>
</dbReference>
<proteinExistence type="predicted"/>
<dbReference type="InterPro" id="IPR042171">
    <property type="entry name" value="Acyl-CoA_hotdog"/>
</dbReference>